<proteinExistence type="predicted"/>
<organism evidence="1 2">
    <name type="scientific">Yinghuangia soli</name>
    <dbReference type="NCBI Taxonomy" id="2908204"/>
    <lineage>
        <taxon>Bacteria</taxon>
        <taxon>Bacillati</taxon>
        <taxon>Actinomycetota</taxon>
        <taxon>Actinomycetes</taxon>
        <taxon>Kitasatosporales</taxon>
        <taxon>Streptomycetaceae</taxon>
        <taxon>Yinghuangia</taxon>
    </lineage>
</organism>
<gene>
    <name evidence="1" type="ORF">LZ495_19835</name>
</gene>
<protein>
    <submittedName>
        <fullName evidence="1">HAD-IA family hydrolase</fullName>
    </submittedName>
</protein>
<dbReference type="Pfam" id="PF00702">
    <property type="entry name" value="Hydrolase"/>
    <property type="match status" value="1"/>
</dbReference>
<dbReference type="GO" id="GO:0016787">
    <property type="term" value="F:hydrolase activity"/>
    <property type="evidence" value="ECO:0007669"/>
    <property type="project" value="UniProtKB-KW"/>
</dbReference>
<dbReference type="EMBL" id="JAKFHA010000011">
    <property type="protein sequence ID" value="MCF2529452.1"/>
    <property type="molecule type" value="Genomic_DNA"/>
</dbReference>
<dbReference type="PANTHER" id="PTHR43611">
    <property type="entry name" value="ALPHA-D-GLUCOSE 1-PHOSPHATE PHOSPHATASE"/>
    <property type="match status" value="1"/>
</dbReference>
<dbReference type="Proteomes" id="UP001165378">
    <property type="component" value="Unassembled WGS sequence"/>
</dbReference>
<keyword evidence="1" id="KW-0378">Hydrolase</keyword>
<dbReference type="InterPro" id="IPR023214">
    <property type="entry name" value="HAD_sf"/>
</dbReference>
<dbReference type="Gene3D" id="3.40.50.1000">
    <property type="entry name" value="HAD superfamily/HAD-like"/>
    <property type="match status" value="1"/>
</dbReference>
<dbReference type="AlphaFoldDB" id="A0AA41Q3J1"/>
<accession>A0AA41Q3J1</accession>
<dbReference type="NCBIfam" id="TIGR01509">
    <property type="entry name" value="HAD-SF-IA-v3"/>
    <property type="match status" value="1"/>
</dbReference>
<comment type="caution">
    <text evidence="1">The sequence shown here is derived from an EMBL/GenBank/DDBJ whole genome shotgun (WGS) entry which is preliminary data.</text>
</comment>
<dbReference type="InterPro" id="IPR006439">
    <property type="entry name" value="HAD-SF_hydro_IA"/>
</dbReference>
<sequence length="218" mass="23304">MTTELPYGAVLCDFDNVIRFYDPAPLKAVERDAGIAPGTTTRAAFLPELMTPVMLGAMDRQGWLDRILAALIAQDIPENTARTLTEAFARAPFKADPEVVGLLRTVRNRVPLVLVSNASLELEADLLSLGLDTLAHHVVSSARLGIAKPDRRIYEIAADLAGVDPRHCLFVDDLPENVAAAAALGMSGLLYRVPADLRSALQGGGRSRGAHGDPRDSG</sequence>
<evidence type="ECO:0000313" key="1">
    <source>
        <dbReference type="EMBL" id="MCF2529452.1"/>
    </source>
</evidence>
<dbReference type="NCBIfam" id="TIGR01549">
    <property type="entry name" value="HAD-SF-IA-v1"/>
    <property type="match status" value="1"/>
</dbReference>
<name>A0AA41Q3J1_9ACTN</name>
<dbReference type="PANTHER" id="PTHR43611:SF3">
    <property type="entry name" value="FLAVIN MONONUCLEOTIDE HYDROLASE 1, CHLOROPLATIC"/>
    <property type="match status" value="1"/>
</dbReference>
<dbReference type="RefSeq" id="WP_235053757.1">
    <property type="nucleotide sequence ID" value="NZ_JAKFHA010000011.1"/>
</dbReference>
<dbReference type="SUPFAM" id="SSF56784">
    <property type="entry name" value="HAD-like"/>
    <property type="match status" value="1"/>
</dbReference>
<reference evidence="1" key="1">
    <citation type="submission" date="2022-01" db="EMBL/GenBank/DDBJ databases">
        <title>Genome-Based Taxonomic Classification of the Phylum Actinobacteria.</title>
        <authorList>
            <person name="Gao Y."/>
        </authorList>
    </citation>
    <scope>NUCLEOTIDE SEQUENCE</scope>
    <source>
        <strain evidence="1">KLBMP 8922</strain>
    </source>
</reference>
<evidence type="ECO:0000313" key="2">
    <source>
        <dbReference type="Proteomes" id="UP001165378"/>
    </source>
</evidence>
<keyword evidence="2" id="KW-1185">Reference proteome</keyword>
<dbReference type="InterPro" id="IPR036412">
    <property type="entry name" value="HAD-like_sf"/>
</dbReference>